<dbReference type="AlphaFoldDB" id="F3PYD1"/>
<dbReference type="Proteomes" id="UP000003416">
    <property type="component" value="Unassembled WGS sequence"/>
</dbReference>
<accession>F3PYD1</accession>
<evidence type="ECO:0000313" key="2">
    <source>
        <dbReference type="Proteomes" id="UP000003416"/>
    </source>
</evidence>
<dbReference type="EMBL" id="AFBN01000109">
    <property type="protein sequence ID" value="EGF50352.1"/>
    <property type="molecule type" value="Genomic_DNA"/>
</dbReference>
<dbReference type="HOGENOM" id="CLU_2876371_0_0_10"/>
<proteinExistence type="predicted"/>
<evidence type="ECO:0000313" key="1">
    <source>
        <dbReference type="EMBL" id="EGF50352.1"/>
    </source>
</evidence>
<sequence>MGESAVFVFHKQLSFMKKQALFLMLCTFIAVFGLSNSLSACTSAVISGKVTPDGRTVYQDLLQ</sequence>
<comment type="caution">
    <text evidence="1">The sequence shown here is derived from an EMBL/GenBank/DDBJ whole genome shotgun (WGS) entry which is preliminary data.</text>
</comment>
<keyword evidence="2" id="KW-1185">Reference proteome</keyword>
<gene>
    <name evidence="1" type="ORF">HMPREF9446_03779</name>
</gene>
<protein>
    <submittedName>
        <fullName evidence="1">Uncharacterized protein</fullName>
    </submittedName>
</protein>
<name>F3PYD1_9BACE</name>
<dbReference type="STRING" id="763034.HMPREF9446_03779"/>
<reference evidence="1 2" key="1">
    <citation type="submission" date="2011-02" db="EMBL/GenBank/DDBJ databases">
        <authorList>
            <person name="Weinstock G."/>
            <person name="Sodergren E."/>
            <person name="Clifton S."/>
            <person name="Fulton L."/>
            <person name="Fulton B."/>
            <person name="Courtney L."/>
            <person name="Fronick C."/>
            <person name="Harrison M."/>
            <person name="Strong C."/>
            <person name="Farmer C."/>
            <person name="Delahaunty K."/>
            <person name="Markovic C."/>
            <person name="Hall O."/>
            <person name="Minx P."/>
            <person name="Tomlinson C."/>
            <person name="Mitreva M."/>
            <person name="Hou S."/>
            <person name="Chen J."/>
            <person name="Wollam A."/>
            <person name="Pepin K.H."/>
            <person name="Johnson M."/>
            <person name="Bhonagiri V."/>
            <person name="Zhang X."/>
            <person name="Suruliraj S."/>
            <person name="Warren W."/>
            <person name="Chinwalla A."/>
            <person name="Mardis E.R."/>
            <person name="Wilson R.K."/>
        </authorList>
    </citation>
    <scope>NUCLEOTIDE SEQUENCE [LARGE SCALE GENOMIC DNA]</scope>
    <source>
        <strain evidence="1 2">YIT 12057</strain>
    </source>
</reference>
<organism evidence="1 2">
    <name type="scientific">Bacteroides fluxus YIT 12057</name>
    <dbReference type="NCBI Taxonomy" id="763034"/>
    <lineage>
        <taxon>Bacteria</taxon>
        <taxon>Pseudomonadati</taxon>
        <taxon>Bacteroidota</taxon>
        <taxon>Bacteroidia</taxon>
        <taxon>Bacteroidales</taxon>
        <taxon>Bacteroidaceae</taxon>
        <taxon>Bacteroides</taxon>
    </lineage>
</organism>